<dbReference type="Proteomes" id="UP000516437">
    <property type="component" value="Chromosome 3"/>
</dbReference>
<dbReference type="Gene3D" id="1.10.510.10">
    <property type="entry name" value="Transferase(Phosphotransferase) domain 1"/>
    <property type="match status" value="1"/>
</dbReference>
<dbReference type="SUPFAM" id="SSF56112">
    <property type="entry name" value="Protein kinase-like (PK-like)"/>
    <property type="match status" value="1"/>
</dbReference>
<evidence type="ECO:0000256" key="9">
    <source>
        <dbReference type="SAM" id="MobiDB-lite"/>
    </source>
</evidence>
<keyword evidence="7" id="KW-0472">Membrane</keyword>
<feature type="compositionally biased region" description="Low complexity" evidence="9">
    <location>
        <begin position="14"/>
        <end position="23"/>
    </location>
</feature>
<sequence length="372" mass="41768">MAAVTDRRYRHSSCQHQQQRQYQDVANNNHVSPAIHRSSHASRKTSVGRVPLEIGNLTMAKRLYLPENHFEVEIPSEVRNLRNLEVLDMGMNRIDGAIAFDIFNITTIRIIDFTTNKLLGHLPSNIGLFLLNLQKIFLLGNELSGTIPSSISNVSQLNYLELAHNSFSGFIPKTLGNLRLLQWLNLGYNKLTVESTAPSNVLLDEDMVAHVADFGIAKLLGDGDSVTWTMTLATTGYMAPEFSCLILPHMMSSNVTCRVWIRRTVSTRGDMYSFGIFLMETFTRKRPTDDMFIGEMSLKHWVDVSFPHSVIDIIDPNLMGNERDEDAVKECISSLMGLAMGCCAESPEHRTNIVNVSTILNKIKLKLLKDIG</sequence>
<evidence type="ECO:0000256" key="4">
    <source>
        <dbReference type="ARBA" id="ARBA00022729"/>
    </source>
</evidence>
<dbReference type="Gene3D" id="3.80.10.10">
    <property type="entry name" value="Ribonuclease Inhibitor"/>
    <property type="match status" value="2"/>
</dbReference>
<keyword evidence="4" id="KW-0732">Signal</keyword>
<organism evidence="11 12">
    <name type="scientific">Morella rubra</name>
    <name type="common">Chinese bayberry</name>
    <dbReference type="NCBI Taxonomy" id="262757"/>
    <lineage>
        <taxon>Eukaryota</taxon>
        <taxon>Viridiplantae</taxon>
        <taxon>Streptophyta</taxon>
        <taxon>Embryophyta</taxon>
        <taxon>Tracheophyta</taxon>
        <taxon>Spermatophyta</taxon>
        <taxon>Magnoliopsida</taxon>
        <taxon>eudicotyledons</taxon>
        <taxon>Gunneridae</taxon>
        <taxon>Pentapetalae</taxon>
        <taxon>rosids</taxon>
        <taxon>fabids</taxon>
        <taxon>Fagales</taxon>
        <taxon>Myricaceae</taxon>
        <taxon>Morella</taxon>
    </lineage>
</organism>
<dbReference type="PANTHER" id="PTHR48053:SF164">
    <property type="entry name" value="LEUCINE-RICH REPEAT-CONTAINING N-TERMINAL PLANT-TYPE DOMAIN-CONTAINING PROTEIN"/>
    <property type="match status" value="1"/>
</dbReference>
<keyword evidence="12" id="KW-1185">Reference proteome</keyword>
<dbReference type="FunFam" id="3.80.10.10:FF:000383">
    <property type="entry name" value="Leucine-rich repeat receptor protein kinase EMS1"/>
    <property type="match status" value="1"/>
</dbReference>
<dbReference type="PANTHER" id="PTHR48053">
    <property type="entry name" value="LEUCINE RICH REPEAT FAMILY PROTEIN, EXPRESSED"/>
    <property type="match status" value="1"/>
</dbReference>
<keyword evidence="2" id="KW-0433">Leucine-rich repeat</keyword>
<dbReference type="PROSITE" id="PS50011">
    <property type="entry name" value="PROTEIN_KINASE_DOM"/>
    <property type="match status" value="1"/>
</dbReference>
<dbReference type="InterPro" id="IPR032675">
    <property type="entry name" value="LRR_dom_sf"/>
</dbReference>
<dbReference type="SUPFAM" id="SSF52058">
    <property type="entry name" value="L domain-like"/>
    <property type="match status" value="1"/>
</dbReference>
<evidence type="ECO:0000259" key="10">
    <source>
        <dbReference type="PROSITE" id="PS50011"/>
    </source>
</evidence>
<dbReference type="InterPro" id="IPR000719">
    <property type="entry name" value="Prot_kinase_dom"/>
</dbReference>
<evidence type="ECO:0000256" key="2">
    <source>
        <dbReference type="ARBA" id="ARBA00022614"/>
    </source>
</evidence>
<reference evidence="11 12" key="1">
    <citation type="journal article" date="2019" name="Plant Biotechnol. J.">
        <title>The red bayberry genome and genetic basis of sex determination.</title>
        <authorList>
            <person name="Jia H.M."/>
            <person name="Jia H.J."/>
            <person name="Cai Q.L."/>
            <person name="Wang Y."/>
            <person name="Zhao H.B."/>
            <person name="Yang W.F."/>
            <person name="Wang G.Y."/>
            <person name="Li Y.H."/>
            <person name="Zhan D.L."/>
            <person name="Shen Y.T."/>
            <person name="Niu Q.F."/>
            <person name="Chang L."/>
            <person name="Qiu J."/>
            <person name="Zhao L."/>
            <person name="Xie H.B."/>
            <person name="Fu W.Y."/>
            <person name="Jin J."/>
            <person name="Li X.W."/>
            <person name="Jiao Y."/>
            <person name="Zhou C.C."/>
            <person name="Tu T."/>
            <person name="Chai C.Y."/>
            <person name="Gao J.L."/>
            <person name="Fan L.J."/>
            <person name="van de Weg E."/>
            <person name="Wang J.Y."/>
            <person name="Gao Z.S."/>
        </authorList>
    </citation>
    <scope>NUCLEOTIDE SEQUENCE [LARGE SCALE GENOMIC DNA]</scope>
    <source>
        <tissue evidence="11">Leaves</tissue>
    </source>
</reference>
<evidence type="ECO:0000256" key="3">
    <source>
        <dbReference type="ARBA" id="ARBA00022692"/>
    </source>
</evidence>
<evidence type="ECO:0000256" key="5">
    <source>
        <dbReference type="ARBA" id="ARBA00022737"/>
    </source>
</evidence>
<evidence type="ECO:0000313" key="12">
    <source>
        <dbReference type="Proteomes" id="UP000516437"/>
    </source>
</evidence>
<dbReference type="OrthoDB" id="1724816at2759"/>
<dbReference type="InterPro" id="IPR051716">
    <property type="entry name" value="Plant_RL_S/T_kinase"/>
</dbReference>
<keyword evidence="3" id="KW-0812">Transmembrane</keyword>
<accession>A0A6A1W7S8</accession>
<gene>
    <name evidence="11" type="ORF">CJ030_MR3G025346</name>
</gene>
<dbReference type="Pfam" id="PF13855">
    <property type="entry name" value="LRR_8"/>
    <property type="match status" value="1"/>
</dbReference>
<dbReference type="InterPro" id="IPR001611">
    <property type="entry name" value="Leu-rich_rpt"/>
</dbReference>
<evidence type="ECO:0000256" key="8">
    <source>
        <dbReference type="ARBA" id="ARBA00023170"/>
    </source>
</evidence>
<evidence type="ECO:0000256" key="7">
    <source>
        <dbReference type="ARBA" id="ARBA00023136"/>
    </source>
</evidence>
<dbReference type="GO" id="GO:0016020">
    <property type="term" value="C:membrane"/>
    <property type="evidence" value="ECO:0007669"/>
    <property type="project" value="UniProtKB-SubCell"/>
</dbReference>
<evidence type="ECO:0000313" key="11">
    <source>
        <dbReference type="EMBL" id="KAB1220963.1"/>
    </source>
</evidence>
<dbReference type="AlphaFoldDB" id="A0A6A1W7S8"/>
<name>A0A6A1W7S8_9ROSI</name>
<comment type="caution">
    <text evidence="11">The sequence shown here is derived from an EMBL/GenBank/DDBJ whole genome shotgun (WGS) entry which is preliminary data.</text>
</comment>
<feature type="domain" description="Protein kinase" evidence="10">
    <location>
        <begin position="1"/>
        <end position="360"/>
    </location>
</feature>
<feature type="region of interest" description="Disordered" evidence="9">
    <location>
        <begin position="1"/>
        <end position="23"/>
    </location>
</feature>
<evidence type="ECO:0000256" key="1">
    <source>
        <dbReference type="ARBA" id="ARBA00004479"/>
    </source>
</evidence>
<dbReference type="InterPro" id="IPR011009">
    <property type="entry name" value="Kinase-like_dom_sf"/>
</dbReference>
<dbReference type="EMBL" id="RXIC02000021">
    <property type="protein sequence ID" value="KAB1220963.1"/>
    <property type="molecule type" value="Genomic_DNA"/>
</dbReference>
<dbReference type="GO" id="GO:0004672">
    <property type="term" value="F:protein kinase activity"/>
    <property type="evidence" value="ECO:0007669"/>
    <property type="project" value="InterPro"/>
</dbReference>
<dbReference type="Pfam" id="PF00069">
    <property type="entry name" value="Pkinase"/>
    <property type="match status" value="1"/>
</dbReference>
<protein>
    <recommendedName>
        <fullName evidence="10">Protein kinase domain-containing protein</fullName>
    </recommendedName>
</protein>
<proteinExistence type="predicted"/>
<keyword evidence="8" id="KW-0675">Receptor</keyword>
<keyword evidence="6" id="KW-1133">Transmembrane helix</keyword>
<dbReference type="GO" id="GO:0005524">
    <property type="term" value="F:ATP binding"/>
    <property type="evidence" value="ECO:0007669"/>
    <property type="project" value="InterPro"/>
</dbReference>
<evidence type="ECO:0000256" key="6">
    <source>
        <dbReference type="ARBA" id="ARBA00022989"/>
    </source>
</evidence>
<comment type="subcellular location">
    <subcellularLocation>
        <location evidence="1">Membrane</location>
        <topology evidence="1">Single-pass type I membrane protein</topology>
    </subcellularLocation>
</comment>
<keyword evidence="5" id="KW-0677">Repeat</keyword>